<accession>A0AAX1N2B5</accession>
<dbReference type="KEGG" id="fya:KMW28_18845"/>
<sequence length="139" mass="16206">MKNISFLLLFVVLFLSGCNRQFYDRERSLDYTADNAYIDQKKNMLCLRGNAVFIGPEIEITADSIDLHHRSGLVVVYGTEDGPAEVYIKSDNLKVLGSYRMAGSRDTFYRPFDYYPQVNRLRFHSEKKQPFFKKTKVDQ</sequence>
<dbReference type="PROSITE" id="PS51257">
    <property type="entry name" value="PROKAR_LIPOPROTEIN"/>
    <property type="match status" value="1"/>
</dbReference>
<organism evidence="1 2">
    <name type="scientific">Flammeovirga yaeyamensis</name>
    <dbReference type="NCBI Taxonomy" id="367791"/>
    <lineage>
        <taxon>Bacteria</taxon>
        <taxon>Pseudomonadati</taxon>
        <taxon>Bacteroidota</taxon>
        <taxon>Cytophagia</taxon>
        <taxon>Cytophagales</taxon>
        <taxon>Flammeovirgaceae</taxon>
        <taxon>Flammeovirga</taxon>
    </lineage>
</organism>
<reference evidence="1 2" key="1">
    <citation type="submission" date="2021-05" db="EMBL/GenBank/DDBJ databases">
        <title>Comparative genomic studies on the polysaccharide-degrading batcterial strains of the Flammeovirga genus.</title>
        <authorList>
            <person name="Zewei F."/>
            <person name="Zheng Z."/>
            <person name="Yu L."/>
            <person name="Ruyue G."/>
            <person name="Yanhong M."/>
            <person name="Yuanyuan C."/>
            <person name="Jingyan G."/>
            <person name="Wenjun H."/>
        </authorList>
    </citation>
    <scope>NUCLEOTIDE SEQUENCE [LARGE SCALE GENOMIC DNA]</scope>
    <source>
        <strain evidence="1 2">NBRC:100898</strain>
    </source>
</reference>
<dbReference type="EMBL" id="CP076132">
    <property type="protein sequence ID" value="QWG01679.1"/>
    <property type="molecule type" value="Genomic_DNA"/>
</dbReference>
<dbReference type="RefSeq" id="WP_066211938.1">
    <property type="nucleotide sequence ID" value="NZ_CP076132.1"/>
</dbReference>
<name>A0AAX1N2B5_9BACT</name>
<evidence type="ECO:0000313" key="1">
    <source>
        <dbReference type="EMBL" id="QWG01679.1"/>
    </source>
</evidence>
<evidence type="ECO:0000313" key="2">
    <source>
        <dbReference type="Proteomes" id="UP000678679"/>
    </source>
</evidence>
<proteinExistence type="predicted"/>
<keyword evidence="2" id="KW-1185">Reference proteome</keyword>
<gene>
    <name evidence="1" type="ORF">KMW28_18845</name>
</gene>
<protein>
    <recommendedName>
        <fullName evidence="3">Lipoprotein</fullName>
    </recommendedName>
</protein>
<dbReference type="AlphaFoldDB" id="A0AAX1N2B5"/>
<dbReference type="Gene3D" id="2.60.450.10">
    <property type="entry name" value="Lipopolysaccharide (LPS) transport protein A like domain"/>
    <property type="match status" value="1"/>
</dbReference>
<evidence type="ECO:0008006" key="3">
    <source>
        <dbReference type="Google" id="ProtNLM"/>
    </source>
</evidence>
<dbReference type="Proteomes" id="UP000678679">
    <property type="component" value="Chromosome 1"/>
</dbReference>